<evidence type="ECO:0000313" key="4">
    <source>
        <dbReference type="EMBL" id="MCY9594177.1"/>
    </source>
</evidence>
<keyword evidence="3" id="KW-0718">Serine biosynthesis</keyword>
<comment type="cofactor">
    <cofactor evidence="3">
        <name>Mg(2+)</name>
        <dbReference type="ChEBI" id="CHEBI:18420"/>
    </cofactor>
    <cofactor evidence="3">
        <name>Co(2+)</name>
        <dbReference type="ChEBI" id="CHEBI:48828"/>
    </cofactor>
</comment>
<dbReference type="HAMAP" id="MF_02240">
    <property type="entry name" value="PSP"/>
    <property type="match status" value="1"/>
</dbReference>
<dbReference type="EMBL" id="JAMDMJ010000001">
    <property type="protein sequence ID" value="MCY9594177.1"/>
    <property type="molecule type" value="Genomic_DNA"/>
</dbReference>
<dbReference type="EC" id="3.1.3.3" evidence="3"/>
<evidence type="ECO:0000313" key="6">
    <source>
        <dbReference type="Proteomes" id="UP000288943"/>
    </source>
</evidence>
<dbReference type="OrthoDB" id="9809962at2"/>
<evidence type="ECO:0000256" key="3">
    <source>
        <dbReference type="HAMAP-Rule" id="MF_02240"/>
    </source>
</evidence>
<comment type="catalytic activity">
    <reaction evidence="3">
        <text>O-phospho-L-serine + H2O = L-serine + phosphate</text>
        <dbReference type="Rhea" id="RHEA:21208"/>
        <dbReference type="ChEBI" id="CHEBI:15377"/>
        <dbReference type="ChEBI" id="CHEBI:33384"/>
        <dbReference type="ChEBI" id="CHEBI:43474"/>
        <dbReference type="ChEBI" id="CHEBI:57524"/>
        <dbReference type="EC" id="3.1.3.3"/>
    </reaction>
</comment>
<dbReference type="SFLD" id="SFLDS00003">
    <property type="entry name" value="Haloacid_Dehalogenase"/>
    <property type="match status" value="1"/>
</dbReference>
<reference evidence="5 6" key="1">
    <citation type="submission" date="2018-01" db="EMBL/GenBank/DDBJ databases">
        <title>The whole genome sequencing and assembly of Paenibacillus chitinolyticus KCCM 41400 strain.</title>
        <authorList>
            <person name="Kim J.-Y."/>
            <person name="Park M.-K."/>
            <person name="Lee Y.-J."/>
            <person name="Yi H."/>
            <person name="Bahn Y.-S."/>
            <person name="Kim J.F."/>
            <person name="Lee D.-W."/>
        </authorList>
    </citation>
    <scope>NUCLEOTIDE SEQUENCE [LARGE SCALE GENOMIC DNA]</scope>
    <source>
        <strain evidence="5 6">KCCM 41400</strain>
    </source>
</reference>
<keyword evidence="2 3" id="KW-0460">Magnesium</keyword>
<comment type="pathway">
    <text evidence="3">Amino-acid biosynthesis; L-serine biosynthesis; L-serine from 3-phospho-D-glycerate: step 3/3.</text>
</comment>
<dbReference type="NCBIfam" id="TIGR01549">
    <property type="entry name" value="HAD-SF-IA-v1"/>
    <property type="match status" value="1"/>
</dbReference>
<dbReference type="GO" id="GO:0036424">
    <property type="term" value="F:L-phosphoserine phosphatase activity"/>
    <property type="evidence" value="ECO:0007669"/>
    <property type="project" value="UniProtKB-UniRule"/>
</dbReference>
<dbReference type="Gene3D" id="1.20.120.710">
    <property type="entry name" value="Haloacid dehalogenase hydrolase-like domain"/>
    <property type="match status" value="1"/>
</dbReference>
<accession>A0A410WVU9</accession>
<dbReference type="KEGG" id="pchi:PC41400_13095"/>
<comment type="function">
    <text evidence="3">Catalyzes the last step of the phosphorylated serine biosynthetic pathway, i.e. dephosphorylation of O-phospho-L-serine to form L-serine.</text>
</comment>
<proteinExistence type="inferred from homology"/>
<keyword evidence="3" id="KW-0028">Amino-acid biosynthesis</keyword>
<reference evidence="4 7" key="2">
    <citation type="submission" date="2022-05" db="EMBL/GenBank/DDBJ databases">
        <title>Genome Sequencing of Bee-Associated Microbes.</title>
        <authorList>
            <person name="Dunlap C."/>
        </authorList>
    </citation>
    <scope>NUCLEOTIDE SEQUENCE [LARGE SCALE GENOMIC DNA]</scope>
    <source>
        <strain evidence="4 7">NRRL B-23120</strain>
    </source>
</reference>
<dbReference type="SFLD" id="SFLDG01129">
    <property type="entry name" value="C1.5:_HAD__Beta-PGM__Phosphata"/>
    <property type="match status" value="1"/>
</dbReference>
<dbReference type="Proteomes" id="UP000288943">
    <property type="component" value="Chromosome"/>
</dbReference>
<dbReference type="GO" id="GO:0006564">
    <property type="term" value="P:L-serine biosynthetic process"/>
    <property type="evidence" value="ECO:0007669"/>
    <property type="project" value="UniProtKB-UniRule"/>
</dbReference>
<dbReference type="AlphaFoldDB" id="A0A410WVU9"/>
<sequence>MTVKAILFDLDDTLLWDDRSVKEAFQATCEEAARHADVNPAELEASVRKEARALYEAYETFPFTQHIGINPFEGLWANFVEGKQEEFRKLQALAPGYRKEAWIRGLAALGVNDPELGARLAEQFPAERRSRPIVYEETFEVLAELKKSYKLLLLTNGSPDLQREKLAGVPELAPYFDHIVISGDFGDGKPAVTIFNHAMELLGLQAGECVMVGDKLTTDILGSFRCGMKNMWINRHGMLFNGEAEPTFEITSLRDIRGILEAEREVQISG</sequence>
<keyword evidence="1 3" id="KW-0378">Hydrolase</keyword>
<dbReference type="RefSeq" id="WP_042228112.1">
    <property type="nucleotide sequence ID" value="NZ_CP026520.1"/>
</dbReference>
<dbReference type="InterPro" id="IPR023214">
    <property type="entry name" value="HAD_sf"/>
</dbReference>
<dbReference type="InterPro" id="IPR044266">
    <property type="entry name" value="PSP_YsaA"/>
</dbReference>
<keyword evidence="7" id="KW-1185">Reference proteome</keyword>
<evidence type="ECO:0000313" key="5">
    <source>
        <dbReference type="EMBL" id="QAV18559.1"/>
    </source>
</evidence>
<name>A0A410WVU9_9BACL</name>
<evidence type="ECO:0000256" key="2">
    <source>
        <dbReference type="ARBA" id="ARBA00022842"/>
    </source>
</evidence>
<comment type="catalytic activity">
    <reaction evidence="3">
        <text>O-phospho-D-serine + H2O = D-serine + phosphate</text>
        <dbReference type="Rhea" id="RHEA:24873"/>
        <dbReference type="ChEBI" id="CHEBI:15377"/>
        <dbReference type="ChEBI" id="CHEBI:35247"/>
        <dbReference type="ChEBI" id="CHEBI:43474"/>
        <dbReference type="ChEBI" id="CHEBI:58680"/>
        <dbReference type="EC" id="3.1.3.3"/>
    </reaction>
</comment>
<dbReference type="PANTHER" id="PTHR46470">
    <property type="entry name" value="N-ACYLNEURAMINATE-9-PHOSPHATASE"/>
    <property type="match status" value="1"/>
</dbReference>
<dbReference type="Pfam" id="PF00702">
    <property type="entry name" value="Hydrolase"/>
    <property type="match status" value="1"/>
</dbReference>
<dbReference type="InterPro" id="IPR006439">
    <property type="entry name" value="HAD-SF_hydro_IA"/>
</dbReference>
<dbReference type="Proteomes" id="UP001527202">
    <property type="component" value="Unassembled WGS sequence"/>
</dbReference>
<comment type="similarity">
    <text evidence="3">Belongs to the HAD-like hydrolase superfamily.</text>
</comment>
<dbReference type="EMBL" id="CP026520">
    <property type="protein sequence ID" value="QAV18559.1"/>
    <property type="molecule type" value="Genomic_DNA"/>
</dbReference>
<dbReference type="InterPro" id="IPR051400">
    <property type="entry name" value="HAD-like_hydrolase"/>
</dbReference>
<gene>
    <name evidence="4" type="ORF">M5X16_00085</name>
    <name evidence="5" type="ORF">PC41400_13095</name>
</gene>
<dbReference type="SUPFAM" id="SSF56784">
    <property type="entry name" value="HAD-like"/>
    <property type="match status" value="1"/>
</dbReference>
<dbReference type="PANTHER" id="PTHR46470:SF3">
    <property type="entry name" value="N-ACYLNEURAMINATE-9-PHOSPHATASE"/>
    <property type="match status" value="1"/>
</dbReference>
<evidence type="ECO:0000313" key="7">
    <source>
        <dbReference type="Proteomes" id="UP001527202"/>
    </source>
</evidence>
<dbReference type="SFLD" id="SFLDG01135">
    <property type="entry name" value="C1.5.6:_HAD__Beta-PGM__Phospha"/>
    <property type="match status" value="1"/>
</dbReference>
<keyword evidence="3" id="KW-0170">Cobalt</keyword>
<dbReference type="GeneID" id="95375749"/>
<organism evidence="5 6">
    <name type="scientific">Paenibacillus chitinolyticus</name>
    <dbReference type="NCBI Taxonomy" id="79263"/>
    <lineage>
        <taxon>Bacteria</taxon>
        <taxon>Bacillati</taxon>
        <taxon>Bacillota</taxon>
        <taxon>Bacilli</taxon>
        <taxon>Bacillales</taxon>
        <taxon>Paenibacillaceae</taxon>
        <taxon>Paenibacillus</taxon>
    </lineage>
</organism>
<protein>
    <recommendedName>
        <fullName evidence="3">Phosphoserine phosphatase</fullName>
        <shortName evidence="3">PSP</shortName>
        <ecNumber evidence="3">3.1.3.3</ecNumber>
    </recommendedName>
</protein>
<dbReference type="Gene3D" id="3.40.50.1000">
    <property type="entry name" value="HAD superfamily/HAD-like"/>
    <property type="match status" value="1"/>
</dbReference>
<dbReference type="InterPro" id="IPR036412">
    <property type="entry name" value="HAD-like_sf"/>
</dbReference>
<evidence type="ECO:0000256" key="1">
    <source>
        <dbReference type="ARBA" id="ARBA00022801"/>
    </source>
</evidence>